<organism evidence="1">
    <name type="scientific">Micrurus spixii</name>
    <name type="common">Amazon coral snake</name>
    <dbReference type="NCBI Taxonomy" id="129469"/>
    <lineage>
        <taxon>Eukaryota</taxon>
        <taxon>Metazoa</taxon>
        <taxon>Chordata</taxon>
        <taxon>Craniata</taxon>
        <taxon>Vertebrata</taxon>
        <taxon>Euteleostomi</taxon>
        <taxon>Lepidosauria</taxon>
        <taxon>Squamata</taxon>
        <taxon>Bifurcata</taxon>
        <taxon>Unidentata</taxon>
        <taxon>Episquamata</taxon>
        <taxon>Toxicofera</taxon>
        <taxon>Serpentes</taxon>
        <taxon>Colubroidea</taxon>
        <taxon>Elapidae</taxon>
        <taxon>Elapinae</taxon>
        <taxon>Micrurus</taxon>
    </lineage>
</organism>
<proteinExistence type="predicted"/>
<accession>A0A2D4LSE5</accession>
<protein>
    <submittedName>
        <fullName evidence="1">Uncharacterized protein</fullName>
    </submittedName>
</protein>
<reference evidence="1" key="2">
    <citation type="submission" date="2017-11" db="EMBL/GenBank/DDBJ databases">
        <title>Coralsnake Venomics: Analyses of Venom Gland Transcriptomes and Proteomes of Six Brazilian Taxa.</title>
        <authorList>
            <person name="Aird S.D."/>
            <person name="Jorge da Silva N."/>
            <person name="Qiu L."/>
            <person name="Villar-Briones A."/>
            <person name="Aparecida-Saddi V."/>
            <person name="Campos-Telles M.P."/>
            <person name="Grau M."/>
            <person name="Mikheyev A.S."/>
        </authorList>
    </citation>
    <scope>NUCLEOTIDE SEQUENCE</scope>
    <source>
        <tissue evidence="1">Venom_gland</tissue>
    </source>
</reference>
<dbReference type="EMBL" id="IACM01035338">
    <property type="protein sequence ID" value="LAB23603.1"/>
    <property type="molecule type" value="Transcribed_RNA"/>
</dbReference>
<evidence type="ECO:0000313" key="1">
    <source>
        <dbReference type="EMBL" id="LAB23603.1"/>
    </source>
</evidence>
<sequence>MSIKVRFVFPTHFNNSIHSLRDTEDGSSLSNSGMGTNSMLLVIWKRVRPSPTVHCIVVGYFHKRQQVGPIRLLVVNIALKVLLDHGVHLFSCAIHAQVKS</sequence>
<reference evidence="1" key="1">
    <citation type="submission" date="2017-07" db="EMBL/GenBank/DDBJ databases">
        <authorList>
            <person name="Mikheyev A."/>
            <person name="Grau M."/>
        </authorList>
    </citation>
    <scope>NUCLEOTIDE SEQUENCE</scope>
    <source>
        <tissue evidence="1">Venom_gland</tissue>
    </source>
</reference>
<dbReference type="AlphaFoldDB" id="A0A2D4LSE5"/>
<name>A0A2D4LSE5_9SAUR</name>